<reference evidence="6" key="1">
    <citation type="submission" date="2022-11" db="UniProtKB">
        <authorList>
            <consortium name="WormBaseParasite"/>
        </authorList>
    </citation>
    <scope>IDENTIFICATION</scope>
</reference>
<dbReference type="PROSITE" id="PS50015">
    <property type="entry name" value="SAP_B"/>
    <property type="match status" value="1"/>
</dbReference>
<evidence type="ECO:0000313" key="5">
    <source>
        <dbReference type="Proteomes" id="UP000887572"/>
    </source>
</evidence>
<feature type="chain" id="PRO_5037502242" evidence="3">
    <location>
        <begin position="25"/>
        <end position="179"/>
    </location>
</feature>
<keyword evidence="1" id="KW-1015">Disulfide bond</keyword>
<dbReference type="AlphaFoldDB" id="A0A914I675"/>
<keyword evidence="3" id="KW-0732">Signal</keyword>
<evidence type="ECO:0000259" key="4">
    <source>
        <dbReference type="PROSITE" id="PS50015"/>
    </source>
</evidence>
<proteinExistence type="predicted"/>
<keyword evidence="5" id="KW-1185">Reference proteome</keyword>
<sequence>MRTLPALIVYTALALALMENLTAALSEGEMCENCQKVLYHAFLYYRVQTTKRLLKHKLKHLCKRYFEYRRHCLITLLPKVDLIWENMEKVLDEDRASEPVSFKPYGICATIKECDKDHSPLATFGPEDGVGMLEAAVTTASSTDSNTTTATSSSWSATTTTTTADESESEAMLMMDFMF</sequence>
<dbReference type="InterPro" id="IPR008139">
    <property type="entry name" value="SaposinB_dom"/>
</dbReference>
<evidence type="ECO:0000256" key="3">
    <source>
        <dbReference type="SAM" id="SignalP"/>
    </source>
</evidence>
<dbReference type="Proteomes" id="UP000887572">
    <property type="component" value="Unplaced"/>
</dbReference>
<dbReference type="WBParaSite" id="Gr19_v10_g7141.t1">
    <property type="protein sequence ID" value="Gr19_v10_g7141.t1"/>
    <property type="gene ID" value="Gr19_v10_g7141"/>
</dbReference>
<feature type="compositionally biased region" description="Low complexity" evidence="2">
    <location>
        <begin position="141"/>
        <end position="164"/>
    </location>
</feature>
<evidence type="ECO:0000256" key="2">
    <source>
        <dbReference type="SAM" id="MobiDB-lite"/>
    </source>
</evidence>
<evidence type="ECO:0000313" key="6">
    <source>
        <dbReference type="WBParaSite" id="Gr19_v10_g7141.t1"/>
    </source>
</evidence>
<feature type="signal peptide" evidence="3">
    <location>
        <begin position="1"/>
        <end position="24"/>
    </location>
</feature>
<organism evidence="5 6">
    <name type="scientific">Globodera rostochiensis</name>
    <name type="common">Golden nematode worm</name>
    <name type="synonym">Heterodera rostochiensis</name>
    <dbReference type="NCBI Taxonomy" id="31243"/>
    <lineage>
        <taxon>Eukaryota</taxon>
        <taxon>Metazoa</taxon>
        <taxon>Ecdysozoa</taxon>
        <taxon>Nematoda</taxon>
        <taxon>Chromadorea</taxon>
        <taxon>Rhabditida</taxon>
        <taxon>Tylenchina</taxon>
        <taxon>Tylenchomorpha</taxon>
        <taxon>Tylenchoidea</taxon>
        <taxon>Heteroderidae</taxon>
        <taxon>Heteroderinae</taxon>
        <taxon>Globodera</taxon>
    </lineage>
</organism>
<protein>
    <submittedName>
        <fullName evidence="6">Saposin B-type domain-containing protein</fullName>
    </submittedName>
</protein>
<evidence type="ECO:0000256" key="1">
    <source>
        <dbReference type="ARBA" id="ARBA00023157"/>
    </source>
</evidence>
<feature type="domain" description="Saposin B-type" evidence="4">
    <location>
        <begin position="27"/>
        <end position="118"/>
    </location>
</feature>
<name>A0A914I675_GLORO</name>
<dbReference type="Gene3D" id="1.10.225.10">
    <property type="entry name" value="Saposin-like"/>
    <property type="match status" value="1"/>
</dbReference>
<feature type="region of interest" description="Disordered" evidence="2">
    <location>
        <begin position="141"/>
        <end position="167"/>
    </location>
</feature>
<accession>A0A914I675</accession>